<sequence>MGRAAVLTTTPLIIRGSGALDTMRGWTPEYVSERLGEREVPVAIADPDGAFRYNTAAREGLRHEPMRGSRLATEFRDTASGRRLSMQQMSIPNALVELRDELAVPPYIPTDVITDINLWMASESSSTPLHYDNMNNLFAQLDGRKKFVLFNPSQSDLLYPGPLDIRTRHLSTVDLSDPDLERFPKFAQAEYWEAVVLPGDLLFIPAFWWHQVSAPDISVSVNYWWRADVRDCTCPSYFRQLYLDLVIEDVRGLFVTHDLRALGNGSAALLTLAEQTIGHGEAGVAARLCGGVIVAAAKDTCTELGIAPAGGIDDAFAELEKRGAWSAEDADAARRGLALAVAAGPDRSVPAPDVQKIIGRLRSSTLNWEHPARVGGDRP</sequence>
<evidence type="ECO:0000313" key="2">
    <source>
        <dbReference type="EMBL" id="MBP2038601.1"/>
    </source>
</evidence>
<reference evidence="2 3" key="1">
    <citation type="submission" date="2021-03" db="EMBL/GenBank/DDBJ databases">
        <title>Genomic Encyclopedia of Type Strains, Phase IV (KMG-IV): sequencing the most valuable type-strain genomes for metagenomic binning, comparative biology and taxonomic classification.</title>
        <authorList>
            <person name="Goeker M."/>
        </authorList>
    </citation>
    <scope>NUCLEOTIDE SEQUENCE [LARGE SCALE GENOMIC DNA]</scope>
    <source>
        <strain evidence="2 3">DSM 40526</strain>
    </source>
</reference>
<dbReference type="PANTHER" id="PTHR12461:SF105">
    <property type="entry name" value="HYPOXIA-INDUCIBLE FACTOR 1-ALPHA INHIBITOR"/>
    <property type="match status" value="1"/>
</dbReference>
<proteinExistence type="predicted"/>
<dbReference type="PANTHER" id="PTHR12461">
    <property type="entry name" value="HYPOXIA-INDUCIBLE FACTOR 1 ALPHA INHIBITOR-RELATED"/>
    <property type="match status" value="1"/>
</dbReference>
<dbReference type="Proteomes" id="UP001519310">
    <property type="component" value="Unassembled WGS sequence"/>
</dbReference>
<dbReference type="Gene3D" id="2.60.120.650">
    <property type="entry name" value="Cupin"/>
    <property type="match status" value="1"/>
</dbReference>
<dbReference type="InterPro" id="IPR003347">
    <property type="entry name" value="JmjC_dom"/>
</dbReference>
<organism evidence="2 3">
    <name type="scientific">Streptomyces avidinii</name>
    <dbReference type="NCBI Taxonomy" id="1895"/>
    <lineage>
        <taxon>Bacteria</taxon>
        <taxon>Bacillati</taxon>
        <taxon>Actinomycetota</taxon>
        <taxon>Actinomycetes</taxon>
        <taxon>Kitasatosporales</taxon>
        <taxon>Streptomycetaceae</taxon>
        <taxon>Streptomyces</taxon>
    </lineage>
</organism>
<protein>
    <recommendedName>
        <fullName evidence="1">JmjC domain-containing protein</fullName>
    </recommendedName>
</protein>
<gene>
    <name evidence="2" type="ORF">J2Z77_004412</name>
</gene>
<dbReference type="InterPro" id="IPR041667">
    <property type="entry name" value="Cupin_8"/>
</dbReference>
<comment type="caution">
    <text evidence="2">The sequence shown here is derived from an EMBL/GenBank/DDBJ whole genome shotgun (WGS) entry which is preliminary data.</text>
</comment>
<accession>A0ABS4L909</accession>
<evidence type="ECO:0000313" key="3">
    <source>
        <dbReference type="Proteomes" id="UP001519310"/>
    </source>
</evidence>
<dbReference type="SUPFAM" id="SSF51197">
    <property type="entry name" value="Clavaminate synthase-like"/>
    <property type="match status" value="1"/>
</dbReference>
<dbReference type="Pfam" id="PF13621">
    <property type="entry name" value="Cupin_8"/>
    <property type="match status" value="1"/>
</dbReference>
<dbReference type="SMART" id="SM00558">
    <property type="entry name" value="JmjC"/>
    <property type="match status" value="1"/>
</dbReference>
<dbReference type="EMBL" id="JAGGLQ010000008">
    <property type="protein sequence ID" value="MBP2038601.1"/>
    <property type="molecule type" value="Genomic_DNA"/>
</dbReference>
<keyword evidence="3" id="KW-1185">Reference proteome</keyword>
<feature type="domain" description="JmjC" evidence="1">
    <location>
        <begin position="93"/>
        <end position="240"/>
    </location>
</feature>
<name>A0ABS4L909_STRAV</name>
<evidence type="ECO:0000259" key="1">
    <source>
        <dbReference type="PROSITE" id="PS51184"/>
    </source>
</evidence>
<dbReference type="RefSeq" id="WP_189972755.1">
    <property type="nucleotide sequence ID" value="NZ_BMVL01000013.1"/>
</dbReference>
<dbReference type="PROSITE" id="PS51184">
    <property type="entry name" value="JMJC"/>
    <property type="match status" value="1"/>
</dbReference>